<name>A0A7Z7YVD3_STACP</name>
<feature type="transmembrane region" description="Helical" evidence="9">
    <location>
        <begin position="107"/>
        <end position="127"/>
    </location>
</feature>
<dbReference type="InterPro" id="IPR045621">
    <property type="entry name" value="BPD_transp_1_N"/>
</dbReference>
<keyword evidence="2 9" id="KW-0813">Transport</keyword>
<dbReference type="CDD" id="cd06261">
    <property type="entry name" value="TM_PBP2"/>
    <property type="match status" value="1"/>
</dbReference>
<dbReference type="InterPro" id="IPR050036">
    <property type="entry name" value="CntB"/>
</dbReference>
<comment type="caution">
    <text evidence="11">The sequence shown here is derived from an EMBL/GenBank/DDBJ whole genome shotgun (WGS) entry which is preliminary data.</text>
</comment>
<dbReference type="PANTHER" id="PTHR43163">
    <property type="entry name" value="DIPEPTIDE TRANSPORT SYSTEM PERMEASE PROTEIN DPPB-RELATED"/>
    <property type="match status" value="1"/>
</dbReference>
<dbReference type="Pfam" id="PF00528">
    <property type="entry name" value="BPD_transp_1"/>
    <property type="match status" value="1"/>
</dbReference>
<evidence type="ECO:0000256" key="9">
    <source>
        <dbReference type="RuleBase" id="RU363032"/>
    </source>
</evidence>
<feature type="transmembrane region" description="Helical" evidence="9">
    <location>
        <begin position="177"/>
        <end position="196"/>
    </location>
</feature>
<evidence type="ECO:0000256" key="4">
    <source>
        <dbReference type="ARBA" id="ARBA00022596"/>
    </source>
</evidence>
<evidence type="ECO:0000256" key="2">
    <source>
        <dbReference type="ARBA" id="ARBA00022448"/>
    </source>
</evidence>
<feature type="transmembrane region" description="Helical" evidence="9">
    <location>
        <begin position="139"/>
        <end position="161"/>
    </location>
</feature>
<feature type="domain" description="ABC transmembrane type-1" evidence="10">
    <location>
        <begin position="99"/>
        <end position="295"/>
    </location>
</feature>
<dbReference type="Proteomes" id="UP000291949">
    <property type="component" value="Unassembled WGS sequence"/>
</dbReference>
<dbReference type="SUPFAM" id="SSF161098">
    <property type="entry name" value="MetI-like"/>
    <property type="match status" value="1"/>
</dbReference>
<keyword evidence="4" id="KW-0533">Nickel</keyword>
<accession>A0A7Z7YVD3</accession>
<keyword evidence="7" id="KW-0406">Ion transport</keyword>
<dbReference type="GO" id="GO:0055085">
    <property type="term" value="P:transmembrane transport"/>
    <property type="evidence" value="ECO:0007669"/>
    <property type="project" value="InterPro"/>
</dbReference>
<keyword evidence="8 9" id="KW-0472">Membrane</keyword>
<dbReference type="EMBL" id="SCHC01000003">
    <property type="protein sequence ID" value="TBW76166.1"/>
    <property type="molecule type" value="Genomic_DNA"/>
</dbReference>
<feature type="transmembrane region" description="Helical" evidence="9">
    <location>
        <begin position="233"/>
        <end position="258"/>
    </location>
</feature>
<protein>
    <submittedName>
        <fullName evidence="11">ABC transporter permease</fullName>
    </submittedName>
</protein>
<evidence type="ECO:0000256" key="8">
    <source>
        <dbReference type="ARBA" id="ARBA00023136"/>
    </source>
</evidence>
<dbReference type="Pfam" id="PF19300">
    <property type="entry name" value="BPD_transp_1_N"/>
    <property type="match status" value="1"/>
</dbReference>
<evidence type="ECO:0000256" key="7">
    <source>
        <dbReference type="ARBA" id="ARBA00023112"/>
    </source>
</evidence>
<keyword evidence="6 9" id="KW-1133">Transmembrane helix</keyword>
<evidence type="ECO:0000313" key="11">
    <source>
        <dbReference type="EMBL" id="TBW76166.1"/>
    </source>
</evidence>
<dbReference type="PROSITE" id="PS50928">
    <property type="entry name" value="ABC_TM1"/>
    <property type="match status" value="1"/>
</dbReference>
<keyword evidence="3" id="KW-1003">Cell membrane</keyword>
<organism evidence="11 12">
    <name type="scientific">Staphylococcus capitis</name>
    <dbReference type="NCBI Taxonomy" id="29388"/>
    <lineage>
        <taxon>Bacteria</taxon>
        <taxon>Bacillati</taxon>
        <taxon>Bacillota</taxon>
        <taxon>Bacilli</taxon>
        <taxon>Bacillales</taxon>
        <taxon>Staphylococcaceae</taxon>
        <taxon>Staphylococcus</taxon>
    </lineage>
</organism>
<dbReference type="Gene3D" id="1.10.3720.10">
    <property type="entry name" value="MetI-like"/>
    <property type="match status" value="1"/>
</dbReference>
<evidence type="ECO:0000256" key="3">
    <source>
        <dbReference type="ARBA" id="ARBA00022475"/>
    </source>
</evidence>
<comment type="similarity">
    <text evidence="9">Belongs to the binding-protein-dependent transport system permease family.</text>
</comment>
<dbReference type="AlphaFoldDB" id="A0A7Z7YVD3"/>
<feature type="transmembrane region" description="Helical" evidence="9">
    <location>
        <begin position="279"/>
        <end position="302"/>
    </location>
</feature>
<evidence type="ECO:0000256" key="6">
    <source>
        <dbReference type="ARBA" id="ARBA00022989"/>
    </source>
</evidence>
<reference evidence="11 12" key="1">
    <citation type="journal article" date="2019" name="Sci. Transl. Med.">
        <title>Quorum sensing between bacterial species on the skin protects against epidermal injury in atopic dermatitis.</title>
        <authorList>
            <person name="Williams M.R."/>
        </authorList>
    </citation>
    <scope>NUCLEOTIDE SEQUENCE [LARGE SCALE GENOMIC DNA]</scope>
    <source>
        <strain evidence="11 12">H8</strain>
    </source>
</reference>
<evidence type="ECO:0000259" key="10">
    <source>
        <dbReference type="PROSITE" id="PS50928"/>
    </source>
</evidence>
<sequence>MVKFIIKRIALMFPLLIVVSFMTFMMTYLTKGDPAVTILHAQGTPNITPQLIAETREKYGFNEPILIQYMNWLIEAIQFKFGSSYITRESVSERIGPAFFNTFKLTLISSISVIITSILLGVISALTKGKLTDRIIRSIAFFLTALPSYWIASMLIIYISVKLNVLPTSGLTGPESYILPVLVVTITYAGIYFRNVRRAMIEQLNEDYVLYLRASGVHTLTLLSHVLRNALQVAVSIFCMSVPMIMGGLVVIENVFAWPGLGQLSIKAIVEHDFPVIQAYVLIVAVLFIIFNTLADIINAYLNPKLREAI</sequence>
<proteinExistence type="inferred from homology"/>
<dbReference type="GO" id="GO:0015675">
    <property type="term" value="P:nickel cation transport"/>
    <property type="evidence" value="ECO:0007669"/>
    <property type="project" value="UniProtKB-KW"/>
</dbReference>
<dbReference type="InterPro" id="IPR035906">
    <property type="entry name" value="MetI-like_sf"/>
</dbReference>
<keyword evidence="5 9" id="KW-0812">Transmembrane</keyword>
<evidence type="ECO:0000313" key="12">
    <source>
        <dbReference type="Proteomes" id="UP000291949"/>
    </source>
</evidence>
<evidence type="ECO:0000256" key="5">
    <source>
        <dbReference type="ARBA" id="ARBA00022692"/>
    </source>
</evidence>
<dbReference type="InterPro" id="IPR000515">
    <property type="entry name" value="MetI-like"/>
</dbReference>
<comment type="subcellular location">
    <subcellularLocation>
        <location evidence="1 9">Cell membrane</location>
        <topology evidence="1 9">Multi-pass membrane protein</topology>
    </subcellularLocation>
</comment>
<gene>
    <name evidence="11" type="ORF">EQ811_10020</name>
</gene>
<keyword evidence="7" id="KW-0921">Nickel transport</keyword>
<dbReference type="NCBIfam" id="NF045469">
    <property type="entry name" value="Opp1B"/>
    <property type="match status" value="1"/>
</dbReference>
<feature type="transmembrane region" description="Helical" evidence="9">
    <location>
        <begin position="9"/>
        <end position="29"/>
    </location>
</feature>
<dbReference type="GO" id="GO:0005886">
    <property type="term" value="C:plasma membrane"/>
    <property type="evidence" value="ECO:0007669"/>
    <property type="project" value="UniProtKB-SubCell"/>
</dbReference>
<dbReference type="PANTHER" id="PTHR43163:SF6">
    <property type="entry name" value="DIPEPTIDE TRANSPORT SYSTEM PERMEASE PROTEIN DPPB-RELATED"/>
    <property type="match status" value="1"/>
</dbReference>
<evidence type="ECO:0000256" key="1">
    <source>
        <dbReference type="ARBA" id="ARBA00004651"/>
    </source>
</evidence>
<dbReference type="RefSeq" id="WP_049326492.1">
    <property type="nucleotide sequence ID" value="NZ_CP042341.1"/>
</dbReference>